<feature type="domain" description="SWIM-type" evidence="4">
    <location>
        <begin position="80"/>
        <end position="118"/>
    </location>
</feature>
<dbReference type="InterPro" id="IPR007527">
    <property type="entry name" value="Znf_SWIM"/>
</dbReference>
<dbReference type="SUPFAM" id="SSF52540">
    <property type="entry name" value="P-loop containing nucleoside triphosphate hydrolases"/>
    <property type="match status" value="2"/>
</dbReference>
<accession>A0A562WRE4</accession>
<dbReference type="InterPro" id="IPR027417">
    <property type="entry name" value="P-loop_NTPase"/>
</dbReference>
<evidence type="ECO:0000259" key="6">
    <source>
        <dbReference type="PROSITE" id="PS51194"/>
    </source>
</evidence>
<feature type="region of interest" description="Disordered" evidence="3">
    <location>
        <begin position="1"/>
        <end position="29"/>
    </location>
</feature>
<dbReference type="PROSITE" id="PS51192">
    <property type="entry name" value="HELICASE_ATP_BIND_1"/>
    <property type="match status" value="1"/>
</dbReference>
<keyword evidence="8" id="KW-1185">Reference proteome</keyword>
<keyword evidence="7" id="KW-0547">Nucleotide-binding</keyword>
<dbReference type="RefSeq" id="WP_170241829.1">
    <property type="nucleotide sequence ID" value="NZ_VLLN01000003.1"/>
</dbReference>
<dbReference type="AlphaFoldDB" id="A0A562WRE4"/>
<dbReference type="Gene3D" id="3.40.50.10810">
    <property type="entry name" value="Tandem AAA-ATPase domain"/>
    <property type="match status" value="1"/>
</dbReference>
<dbReference type="SMART" id="SM00490">
    <property type="entry name" value="HELICc"/>
    <property type="match status" value="1"/>
</dbReference>
<dbReference type="PROSITE" id="PS51194">
    <property type="entry name" value="HELICASE_CTER"/>
    <property type="match status" value="1"/>
</dbReference>
<keyword evidence="1" id="KW-0378">Hydrolase</keyword>
<dbReference type="Gene3D" id="3.40.50.300">
    <property type="entry name" value="P-loop containing nucleotide triphosphate hydrolases"/>
    <property type="match status" value="1"/>
</dbReference>
<dbReference type="PANTHER" id="PTHR10799">
    <property type="entry name" value="SNF2/RAD54 HELICASE FAMILY"/>
    <property type="match status" value="1"/>
</dbReference>
<evidence type="ECO:0000259" key="5">
    <source>
        <dbReference type="PROSITE" id="PS51192"/>
    </source>
</evidence>
<feature type="compositionally biased region" description="Basic residues" evidence="3">
    <location>
        <begin position="1"/>
        <end position="15"/>
    </location>
</feature>
<keyword evidence="2" id="KW-0479">Metal-binding</keyword>
<dbReference type="PROSITE" id="PS50966">
    <property type="entry name" value="ZF_SWIM"/>
    <property type="match status" value="1"/>
</dbReference>
<keyword evidence="2" id="KW-0863">Zinc-finger</keyword>
<keyword evidence="2" id="KW-0862">Zinc</keyword>
<reference evidence="7 8" key="1">
    <citation type="submission" date="2019-07" db="EMBL/GenBank/DDBJ databases">
        <title>Genomic Encyclopedia of Archaeal and Bacterial Type Strains, Phase II (KMG-II): from individual species to whole genera.</title>
        <authorList>
            <person name="Goeker M."/>
        </authorList>
    </citation>
    <scope>NUCLEOTIDE SEQUENCE [LARGE SCALE GENOMIC DNA]</scope>
    <source>
        <strain evidence="7 8">ATCC BAA-1139</strain>
    </source>
</reference>
<organism evidence="7 8">
    <name type="scientific">Geobacter argillaceus</name>
    <dbReference type="NCBI Taxonomy" id="345631"/>
    <lineage>
        <taxon>Bacteria</taxon>
        <taxon>Pseudomonadati</taxon>
        <taxon>Thermodesulfobacteriota</taxon>
        <taxon>Desulfuromonadia</taxon>
        <taxon>Geobacterales</taxon>
        <taxon>Geobacteraceae</taxon>
        <taxon>Geobacter</taxon>
    </lineage>
</organism>
<dbReference type="InterPro" id="IPR014001">
    <property type="entry name" value="Helicase_ATP-bd"/>
</dbReference>
<dbReference type="InterPro" id="IPR000330">
    <property type="entry name" value="SNF2_N"/>
</dbReference>
<dbReference type="Pfam" id="PF00271">
    <property type="entry name" value="Helicase_C"/>
    <property type="match status" value="1"/>
</dbReference>
<dbReference type="Pfam" id="PF00176">
    <property type="entry name" value="SNF2-rel_dom"/>
    <property type="match status" value="1"/>
</dbReference>
<dbReference type="CDD" id="cd17919">
    <property type="entry name" value="DEXHc_Snf"/>
    <property type="match status" value="1"/>
</dbReference>
<dbReference type="InterPro" id="IPR038718">
    <property type="entry name" value="SNF2-like_sf"/>
</dbReference>
<dbReference type="GO" id="GO:0005524">
    <property type="term" value="F:ATP binding"/>
    <property type="evidence" value="ECO:0007669"/>
    <property type="project" value="InterPro"/>
</dbReference>
<keyword evidence="7" id="KW-0067">ATP-binding</keyword>
<evidence type="ECO:0000259" key="4">
    <source>
        <dbReference type="PROSITE" id="PS50966"/>
    </source>
</evidence>
<evidence type="ECO:0000313" key="7">
    <source>
        <dbReference type="EMBL" id="TWJ32716.1"/>
    </source>
</evidence>
<dbReference type="EMBL" id="VLLN01000003">
    <property type="protein sequence ID" value="TWJ32716.1"/>
    <property type="molecule type" value="Genomic_DNA"/>
</dbReference>
<protein>
    <submittedName>
        <fullName evidence="7">Helicase-like protein</fullName>
    </submittedName>
</protein>
<dbReference type="CDD" id="cd18793">
    <property type="entry name" value="SF2_C_SNF"/>
    <property type="match status" value="1"/>
</dbReference>
<dbReference type="GO" id="GO:0008270">
    <property type="term" value="F:zinc ion binding"/>
    <property type="evidence" value="ECO:0007669"/>
    <property type="project" value="UniProtKB-KW"/>
</dbReference>
<dbReference type="GO" id="GO:0004386">
    <property type="term" value="F:helicase activity"/>
    <property type="evidence" value="ECO:0007669"/>
    <property type="project" value="UniProtKB-KW"/>
</dbReference>
<keyword evidence="7" id="KW-0347">Helicase</keyword>
<proteinExistence type="predicted"/>
<dbReference type="InterPro" id="IPR049730">
    <property type="entry name" value="SNF2/RAD54-like_C"/>
</dbReference>
<feature type="domain" description="Helicase C-terminal" evidence="6">
    <location>
        <begin position="534"/>
        <end position="682"/>
    </location>
</feature>
<dbReference type="Proteomes" id="UP000319449">
    <property type="component" value="Unassembled WGS sequence"/>
</dbReference>
<dbReference type="InterPro" id="IPR001650">
    <property type="entry name" value="Helicase_C-like"/>
</dbReference>
<sequence>MKTGAKRKPAKKKSAKISEEKPVAQKVSRTLQPEGMKLEEWQRLLRVKFGEKQTFILTNTGEHPVFSDFSLNNPSSGKSYRLAIRGDRSGDNFCSCPDYRINNLGTCKHIEFTLARLKEKRGAKKLFREGYVPPYSEVYLSYDLKREIRFRAGLSAPAGLLSLARRYFDDNGVLKERNLLDFPAFLNAVPREDGHEVRCYDDVMAFVAEHQDAAHRRAVVEEQLAEGIESPVFDTLLKTTLYPYQRQGALFAVQAGRCLIGDDMGLGKTVQAIAATELLVRLFGVAKVLVVSPTSLKYQWKSEIKSFADRTVTVIEGLNDQRRTLYRDDSFFKLVNYELIHRDMAMIREWGPDLIILDEAQRIKNWQTRTAKCVKELDSPFAIVLTGTPIENRIEELHSIMEFVDRHHLGPLYRFVHTHRVTDGGGKVVGYRNLERVRQSLKGVMIRRKKDEVLRQLPGRIDKNFFVPLTPEQWEIHDEHREIVAKLVAKWRRFKFLCEADQKRLQAALATMRMAADNTYLVDRKTVFGPKLDELETLLRELVVEGSEKVVIFSQWLRMTELVEGVLERNGIGYAHLNGSIPSKERKGLMARFKEDPACRVFLSTDAGGVGLNLQSGSVVINMDIPWNPAILEQRIARVHRMGQKKPVRVVNFVSRASIEERILDLLRFKKSLFAGALDDGGADVVMMGESQLEGFMKSVEEVSGGIERPDPADEQAERLEEAYDTCTAEAAEQAEEQVELAERVPAGGGEALAGLLASGAEFLQNLSRVVAGAALSADAASGSTRPVESALAGMIARDEATGRTCLKIPLPEPEVLTNLLSGFGQLLAGVMTRRKGA</sequence>
<evidence type="ECO:0000256" key="3">
    <source>
        <dbReference type="SAM" id="MobiDB-lite"/>
    </source>
</evidence>
<dbReference type="GO" id="GO:0016787">
    <property type="term" value="F:hydrolase activity"/>
    <property type="evidence" value="ECO:0007669"/>
    <property type="project" value="UniProtKB-KW"/>
</dbReference>
<evidence type="ECO:0000256" key="2">
    <source>
        <dbReference type="PROSITE-ProRule" id="PRU00325"/>
    </source>
</evidence>
<evidence type="ECO:0000313" key="8">
    <source>
        <dbReference type="Proteomes" id="UP000319449"/>
    </source>
</evidence>
<name>A0A562WRE4_9BACT</name>
<gene>
    <name evidence="7" type="ORF">JN12_00691</name>
</gene>
<feature type="domain" description="Helicase ATP-binding" evidence="5">
    <location>
        <begin position="249"/>
        <end position="407"/>
    </location>
</feature>
<dbReference type="SMART" id="SM00487">
    <property type="entry name" value="DEXDc"/>
    <property type="match status" value="1"/>
</dbReference>
<comment type="caution">
    <text evidence="7">The sequence shown here is derived from an EMBL/GenBank/DDBJ whole genome shotgun (WGS) entry which is preliminary data.</text>
</comment>
<evidence type="ECO:0000256" key="1">
    <source>
        <dbReference type="ARBA" id="ARBA00022801"/>
    </source>
</evidence>